<evidence type="ECO:0000313" key="2">
    <source>
        <dbReference type="Proteomes" id="UP001148662"/>
    </source>
</evidence>
<name>A0ACC1S4F2_9APHY</name>
<dbReference type="EMBL" id="JANHOG010001768">
    <property type="protein sequence ID" value="KAJ3531897.1"/>
    <property type="molecule type" value="Genomic_DNA"/>
</dbReference>
<evidence type="ECO:0000313" key="1">
    <source>
        <dbReference type="EMBL" id="KAJ3531897.1"/>
    </source>
</evidence>
<reference evidence="1" key="1">
    <citation type="submission" date="2022-07" db="EMBL/GenBank/DDBJ databases">
        <title>Genome Sequence of Phlebia brevispora.</title>
        <authorList>
            <person name="Buettner E."/>
        </authorList>
    </citation>
    <scope>NUCLEOTIDE SEQUENCE</scope>
    <source>
        <strain evidence="1">MPL23</strain>
    </source>
</reference>
<sequence>MLYGFYIIADMDGAAWISEYYVEVLMCMSPTTAGMNTLFDAREGRREGHIAHGRTGHLQWAGTRTPWPGRMHELMLGISADTIPSSRRPDRLDHGPARRMIAPQVDIDWGEGAYTRAWRMIELDRLSRALLEIEREELGDHRPPAVHCAAQVRCLSCVSLDPNCKSRRHVPAPHSQQVMYSVQDMVNATTAVLGMRIHQETEMKQMLRPSDGHSQEMPMNDGEMQEP</sequence>
<organism evidence="1 2">
    <name type="scientific">Phlebia brevispora</name>
    <dbReference type="NCBI Taxonomy" id="194682"/>
    <lineage>
        <taxon>Eukaryota</taxon>
        <taxon>Fungi</taxon>
        <taxon>Dikarya</taxon>
        <taxon>Basidiomycota</taxon>
        <taxon>Agaricomycotina</taxon>
        <taxon>Agaricomycetes</taxon>
        <taxon>Polyporales</taxon>
        <taxon>Meruliaceae</taxon>
        <taxon>Phlebia</taxon>
    </lineage>
</organism>
<proteinExistence type="predicted"/>
<accession>A0ACC1S4F2</accession>
<gene>
    <name evidence="1" type="ORF">NM688_g7505</name>
</gene>
<keyword evidence="2" id="KW-1185">Reference proteome</keyword>
<dbReference type="Proteomes" id="UP001148662">
    <property type="component" value="Unassembled WGS sequence"/>
</dbReference>
<protein>
    <submittedName>
        <fullName evidence="1">Uncharacterized protein</fullName>
    </submittedName>
</protein>
<comment type="caution">
    <text evidence="1">The sequence shown here is derived from an EMBL/GenBank/DDBJ whole genome shotgun (WGS) entry which is preliminary data.</text>
</comment>